<accession>A0A8T2SP40</accession>
<dbReference type="GO" id="GO:0008017">
    <property type="term" value="F:microtubule binding"/>
    <property type="evidence" value="ECO:0007669"/>
    <property type="project" value="InterPro"/>
</dbReference>
<dbReference type="GO" id="GO:0005874">
    <property type="term" value="C:microtubule"/>
    <property type="evidence" value="ECO:0007669"/>
    <property type="project" value="InterPro"/>
</dbReference>
<dbReference type="AlphaFoldDB" id="A0A8T2SP40"/>
<feature type="domain" description="TORTIFOLIA1/SINE1-2 N-terminal" evidence="3">
    <location>
        <begin position="40"/>
        <end position="324"/>
    </location>
</feature>
<organism evidence="4 5">
    <name type="scientific">Ceratopteris richardii</name>
    <name type="common">Triangle waterfern</name>
    <dbReference type="NCBI Taxonomy" id="49495"/>
    <lineage>
        <taxon>Eukaryota</taxon>
        <taxon>Viridiplantae</taxon>
        <taxon>Streptophyta</taxon>
        <taxon>Embryophyta</taxon>
        <taxon>Tracheophyta</taxon>
        <taxon>Polypodiopsida</taxon>
        <taxon>Polypodiidae</taxon>
        <taxon>Polypodiales</taxon>
        <taxon>Pteridineae</taxon>
        <taxon>Pteridaceae</taxon>
        <taxon>Parkerioideae</taxon>
        <taxon>Ceratopteris</taxon>
    </lineage>
</organism>
<dbReference type="Proteomes" id="UP000825935">
    <property type="component" value="Chromosome 19"/>
</dbReference>
<dbReference type="Pfam" id="PF24713">
    <property type="entry name" value="TOR1L1_C"/>
    <property type="match status" value="1"/>
</dbReference>
<reference evidence="4" key="1">
    <citation type="submission" date="2021-08" db="EMBL/GenBank/DDBJ databases">
        <title>WGS assembly of Ceratopteris richardii.</title>
        <authorList>
            <person name="Marchant D.B."/>
            <person name="Chen G."/>
            <person name="Jenkins J."/>
            <person name="Shu S."/>
            <person name="Leebens-Mack J."/>
            <person name="Grimwood J."/>
            <person name="Schmutz J."/>
            <person name="Soltis P."/>
            <person name="Soltis D."/>
            <person name="Chen Z.-H."/>
        </authorList>
    </citation>
    <scope>NUCLEOTIDE SEQUENCE</scope>
    <source>
        <strain evidence="4">Whitten #5841</strain>
        <tissue evidence="4">Leaf</tissue>
    </source>
</reference>
<evidence type="ECO:0000313" key="5">
    <source>
        <dbReference type="Proteomes" id="UP000825935"/>
    </source>
</evidence>
<protein>
    <submittedName>
        <fullName evidence="4">Uncharacterized protein</fullName>
    </submittedName>
</protein>
<feature type="region of interest" description="Disordered" evidence="1">
    <location>
        <begin position="1"/>
        <end position="31"/>
    </location>
</feature>
<proteinExistence type="predicted"/>
<dbReference type="EMBL" id="CM035424">
    <property type="protein sequence ID" value="KAH7352634.1"/>
    <property type="molecule type" value="Genomic_DNA"/>
</dbReference>
<name>A0A8T2SP40_CERRI</name>
<dbReference type="InterPro" id="IPR011989">
    <property type="entry name" value="ARM-like"/>
</dbReference>
<evidence type="ECO:0000313" key="4">
    <source>
        <dbReference type="EMBL" id="KAH7352634.1"/>
    </source>
</evidence>
<evidence type="ECO:0000256" key="1">
    <source>
        <dbReference type="SAM" id="MobiDB-lite"/>
    </source>
</evidence>
<feature type="compositionally biased region" description="Polar residues" evidence="1">
    <location>
        <begin position="1"/>
        <end position="13"/>
    </location>
</feature>
<dbReference type="OrthoDB" id="1904066at2759"/>
<feature type="region of interest" description="Disordered" evidence="1">
    <location>
        <begin position="353"/>
        <end position="380"/>
    </location>
</feature>
<feature type="domain" description="TORTIFOLIA1/TORL1-2 C-terminal" evidence="2">
    <location>
        <begin position="798"/>
        <end position="930"/>
    </location>
</feature>
<feature type="region of interest" description="Disordered" evidence="1">
    <location>
        <begin position="465"/>
        <end position="503"/>
    </location>
</feature>
<keyword evidence="5" id="KW-1185">Reference proteome</keyword>
<gene>
    <name evidence="4" type="ORF">KP509_19G055000</name>
</gene>
<dbReference type="FunFam" id="1.25.10.10:FF:000549">
    <property type="entry name" value="ARM repeat superfamily protein"/>
    <property type="match status" value="1"/>
</dbReference>
<dbReference type="InterPro" id="IPR033337">
    <property type="entry name" value="TORTIFOLIA1/SINE1-2"/>
</dbReference>
<dbReference type="InterPro" id="IPR016024">
    <property type="entry name" value="ARM-type_fold"/>
</dbReference>
<dbReference type="InterPro" id="IPR057599">
    <property type="entry name" value="TORTIFOLIA1/TORL1-2_C"/>
</dbReference>
<comment type="caution">
    <text evidence="4">The sequence shown here is derived from an EMBL/GenBank/DDBJ whole genome shotgun (WGS) entry which is preliminary data.</text>
</comment>
<dbReference type="Gene3D" id="1.25.10.10">
    <property type="entry name" value="Leucine-rich Repeat Variant"/>
    <property type="match status" value="2"/>
</dbReference>
<feature type="compositionally biased region" description="Low complexity" evidence="1">
    <location>
        <begin position="20"/>
        <end position="31"/>
    </location>
</feature>
<dbReference type="SUPFAM" id="SSF48371">
    <property type="entry name" value="ARM repeat"/>
    <property type="match status" value="1"/>
</dbReference>
<dbReference type="PANTHER" id="PTHR31355">
    <property type="entry name" value="MICROTUBULE-ASSOCIATED PROTEIN TORTIFOLIA1"/>
    <property type="match status" value="1"/>
</dbReference>
<dbReference type="Pfam" id="PF24714">
    <property type="entry name" value="TOR1L1_N"/>
    <property type="match status" value="1"/>
</dbReference>
<dbReference type="OMA" id="SDCETKC"/>
<evidence type="ECO:0000259" key="3">
    <source>
        <dbReference type="Pfam" id="PF24714"/>
    </source>
</evidence>
<dbReference type="PANTHER" id="PTHR31355:SF7">
    <property type="entry name" value="MICROTUBULE-ASSOCIATED PROTEIN TORTIFOLIA1"/>
    <property type="match status" value="1"/>
</dbReference>
<dbReference type="InterPro" id="IPR057600">
    <property type="entry name" value="TORTIFOLIA1/SINE1-2_N"/>
</dbReference>
<sequence length="936" mass="101291">MAQVKNIGNNGTGYSDGRSKSGVGNKSGGSSVTPQLVLIELKQKILGALNKLADRDTQHIAVEDLERIAEALTPEGISLCLSCLYETDSQQKPAVRKECVKMFGVLASLHEELLAPHLSKIVINIVKRLRDSDSSIRDSCVDTMGTLAAKVPTGSTGGNEGPSLTAFSGPLGIFAKPLFDVLNEQSKSVQAGAALCLAGVIDNLKDPPTGSLQRLCPRIIKLLNSPTFTAKAALLSVISSIVQAGGTTSHQSLSMVMACVQECLKSNDWSTRKAAAETLACMASTVGLPLCTFKNSVLEVLEACRFDKVKPVRDMVIQSLQIWKRVPNSDSEQERTIPVKEDDWVDVVESRTLSKKKEDGRDSNTSQKHSSYSSSDCESQDGGCFVFGHSRSSSTRIRCDVQKKCTSHAEQRFSSKVDKSDPENWQIDIALPRAFADTLKSVSNLDIPKQRMTGRRLYQEQSIAKRLSDEEEEKSYGSKPGDLSGTGCASSSLSDGKVFQRNGTGMNKNQHMHLKHSSCMDSASQIEEAEIGSWSIEGGVIGSSSASSVTDVQAVTSESESAFIRQQLLQIEDQQSNIINLLQKLMITSEETLSKLSARIGGVESTVENLLTDLAADKCSRLQGSSDVSKALKRTDVCSSNKGRPCSSDSLLSARGAHILPPSSQVTSTAASLGIDNRVGKGSLYSEAHPNGWRVHVDGSSDILQRRLRNDVEGIPLVNKTIHDRVSTSRLGEGPSARSIWQASKDETTLAAIRVAGEDGRIPFSENLNSSRVPNLATAELRPELAMHKVTGQDRGPFWSLWARAAEFLRSGDVDSAYIEVLCAGDELLLVRLMSRTGPVLEQLSNGTIHELLCTVVQLMLQQSFLDVIIPWVQQVSELVTTHGSECLGLSLDAKRSLVGCLEKASTSSFSEKWIATTIHELAIQLATAWNLVNMR</sequence>
<evidence type="ECO:0000259" key="2">
    <source>
        <dbReference type="Pfam" id="PF24713"/>
    </source>
</evidence>